<evidence type="ECO:0000256" key="4">
    <source>
        <dbReference type="ARBA" id="ARBA00022475"/>
    </source>
</evidence>
<dbReference type="InterPro" id="IPR036097">
    <property type="entry name" value="HisK_dim/P_sf"/>
</dbReference>
<organism evidence="10 11">
    <name type="scientific">Aromatoleum aromaticum (strain DSM 19018 / LMG 30748 / EbN1)</name>
    <name type="common">Azoarcus sp. (strain EbN1)</name>
    <dbReference type="NCBI Taxonomy" id="76114"/>
    <lineage>
        <taxon>Bacteria</taxon>
        <taxon>Pseudomonadati</taxon>
        <taxon>Pseudomonadota</taxon>
        <taxon>Betaproteobacteria</taxon>
        <taxon>Rhodocyclales</taxon>
        <taxon>Rhodocyclaceae</taxon>
        <taxon>Aromatoleum</taxon>
    </lineage>
</organism>
<comment type="subcellular location">
    <subcellularLocation>
        <location evidence="2">Cell membrane</location>
        <topology evidence="2">Multi-pass membrane protein</topology>
    </subcellularLocation>
</comment>
<dbReference type="PRINTS" id="PR00344">
    <property type="entry name" value="BCTRLSENSOR"/>
</dbReference>
<keyword evidence="7 8" id="KW-1133">Transmembrane helix</keyword>
<dbReference type="SUPFAM" id="SSF55874">
    <property type="entry name" value="ATPase domain of HSP90 chaperone/DNA topoisomerase II/histidine kinase"/>
    <property type="match status" value="1"/>
</dbReference>
<reference evidence="10 11" key="1">
    <citation type="journal article" date="2005" name="Arch. Microbiol.">
        <title>The genome sequence of an anaerobic aromatic-degrading denitrifying bacterium, strain EbN1.</title>
        <authorList>
            <person name="Rabus R."/>
            <person name="Kube M."/>
            <person name="Heider J."/>
            <person name="Beck A."/>
            <person name="Heitmann K."/>
            <person name="Widdel F."/>
            <person name="Reinhardt R."/>
        </authorList>
    </citation>
    <scope>NUCLEOTIDE SEQUENCE [LARGE SCALE GENOMIC DNA]</scope>
    <source>
        <strain evidence="10 11">EbN1</strain>
    </source>
</reference>
<dbReference type="PANTHER" id="PTHR43065:SF42">
    <property type="entry name" value="TWO-COMPONENT SENSOR PPRA"/>
    <property type="match status" value="1"/>
</dbReference>
<sequence length="523" mass="58142">MRAVLRAMMGNRVVESAFTARDRNALTQEAGSLFQVLRADHLITHLYFIGHDLVTLLRLHSPNEFGDEIHRATMLMARDREQTVRGLELGPMGTLTLRLVMPWRQGERVLGYLEIGQEIEHLLGEIRASLSVDLLVLVDKRYLLPAQWARGLTLMDRSGDWERFGSHVPIAQTVDQVPQALTAALADDLRSGRQAEIEDGGRALHLAMLPLEDAGGRRIGDVLVVRDITELQSTFRSSMALVTLLCLLAAAGVLGLFYYSLERVERDYRRQHDLERQLLRIGSEHQRMLQIEKLSALGTMVGGVAHQLNNPLVGVVNMAQLATREVEDPERTRELLGEIRRAGEDCRTLVRRMLEFSKVSSFESKRVPMAPLIEETVLLFRQTGSHRMPVDIELPDQSVVLRVDPILIRHALFNLLLNAAQATANDAAITIALERETNTASGAPGWSLSVSDRGTGIARELIDKVFEPFFTTRAEGTGLGLPVVQHVALMHEGQVTVSAREGGGTRFALWLHEPEVESASDVA</sequence>
<dbReference type="KEGG" id="eba:ebA999"/>
<dbReference type="GO" id="GO:0005886">
    <property type="term" value="C:plasma membrane"/>
    <property type="evidence" value="ECO:0007669"/>
    <property type="project" value="UniProtKB-SubCell"/>
</dbReference>
<dbReference type="AlphaFoldDB" id="Q5P7R0"/>
<evidence type="ECO:0000259" key="9">
    <source>
        <dbReference type="PROSITE" id="PS50109"/>
    </source>
</evidence>
<dbReference type="InterPro" id="IPR003594">
    <property type="entry name" value="HATPase_dom"/>
</dbReference>
<dbReference type="eggNOG" id="COG4191">
    <property type="taxonomic scope" value="Bacteria"/>
</dbReference>
<evidence type="ECO:0000256" key="8">
    <source>
        <dbReference type="SAM" id="Phobius"/>
    </source>
</evidence>
<evidence type="ECO:0000313" key="10">
    <source>
        <dbReference type="EMBL" id="CAI06651.1"/>
    </source>
</evidence>
<proteinExistence type="predicted"/>
<dbReference type="PROSITE" id="PS50109">
    <property type="entry name" value="HIS_KIN"/>
    <property type="match status" value="1"/>
</dbReference>
<keyword evidence="10" id="KW-0418">Kinase</keyword>
<keyword evidence="5" id="KW-0597">Phosphoprotein</keyword>
<feature type="domain" description="Histidine kinase" evidence="9">
    <location>
        <begin position="303"/>
        <end position="515"/>
    </location>
</feature>
<dbReference type="Pfam" id="PF00512">
    <property type="entry name" value="HisKA"/>
    <property type="match status" value="1"/>
</dbReference>
<dbReference type="Gene3D" id="3.30.450.20">
    <property type="entry name" value="PAS domain"/>
    <property type="match status" value="1"/>
</dbReference>
<evidence type="ECO:0000256" key="7">
    <source>
        <dbReference type="ARBA" id="ARBA00022989"/>
    </source>
</evidence>
<keyword evidence="10" id="KW-0808">Transferase</keyword>
<dbReference type="EC" id="2.7.13.3" evidence="3"/>
<dbReference type="Pfam" id="PF02518">
    <property type="entry name" value="HATPase_c"/>
    <property type="match status" value="1"/>
</dbReference>
<dbReference type="InterPro" id="IPR029150">
    <property type="entry name" value="dCache_3"/>
</dbReference>
<dbReference type="InterPro" id="IPR003661">
    <property type="entry name" value="HisK_dim/P_dom"/>
</dbReference>
<dbReference type="SMART" id="SM00387">
    <property type="entry name" value="HATPase_c"/>
    <property type="match status" value="1"/>
</dbReference>
<dbReference type="Proteomes" id="UP000006552">
    <property type="component" value="Chromosome"/>
</dbReference>
<protein>
    <recommendedName>
        <fullName evidence="3">histidine kinase</fullName>
        <ecNumber evidence="3">2.7.13.3</ecNumber>
    </recommendedName>
</protein>
<dbReference type="Pfam" id="PF14827">
    <property type="entry name" value="dCache_3"/>
    <property type="match status" value="1"/>
</dbReference>
<dbReference type="PANTHER" id="PTHR43065">
    <property type="entry name" value="SENSOR HISTIDINE KINASE"/>
    <property type="match status" value="1"/>
</dbReference>
<keyword evidence="11" id="KW-1185">Reference proteome</keyword>
<dbReference type="GO" id="GO:0000155">
    <property type="term" value="F:phosphorelay sensor kinase activity"/>
    <property type="evidence" value="ECO:0007669"/>
    <property type="project" value="InterPro"/>
</dbReference>
<keyword evidence="4" id="KW-1003">Cell membrane</keyword>
<name>Q5P7R0_AROAE</name>
<feature type="transmembrane region" description="Helical" evidence="8">
    <location>
        <begin position="239"/>
        <end position="261"/>
    </location>
</feature>
<dbReference type="SUPFAM" id="SSF103190">
    <property type="entry name" value="Sensory domain-like"/>
    <property type="match status" value="1"/>
</dbReference>
<dbReference type="Gene3D" id="3.30.565.10">
    <property type="entry name" value="Histidine kinase-like ATPase, C-terminal domain"/>
    <property type="match status" value="1"/>
</dbReference>
<accession>Q5P7R0</accession>
<evidence type="ECO:0000256" key="3">
    <source>
        <dbReference type="ARBA" id="ARBA00012438"/>
    </source>
</evidence>
<dbReference type="EMBL" id="CR555306">
    <property type="protein sequence ID" value="CAI06651.1"/>
    <property type="molecule type" value="Genomic_DNA"/>
</dbReference>
<dbReference type="InterPro" id="IPR036890">
    <property type="entry name" value="HATPase_C_sf"/>
</dbReference>
<dbReference type="InterPro" id="IPR029151">
    <property type="entry name" value="Sensor-like_sf"/>
</dbReference>
<evidence type="ECO:0000256" key="2">
    <source>
        <dbReference type="ARBA" id="ARBA00004651"/>
    </source>
</evidence>
<gene>
    <name evidence="10" type="ORF">ebA999</name>
</gene>
<keyword evidence="8" id="KW-0472">Membrane</keyword>
<dbReference type="STRING" id="76114.ebA999"/>
<dbReference type="InterPro" id="IPR004358">
    <property type="entry name" value="Sig_transdc_His_kin-like_C"/>
</dbReference>
<evidence type="ECO:0000313" key="11">
    <source>
        <dbReference type="Proteomes" id="UP000006552"/>
    </source>
</evidence>
<evidence type="ECO:0000256" key="5">
    <source>
        <dbReference type="ARBA" id="ARBA00022553"/>
    </source>
</evidence>
<dbReference type="SUPFAM" id="SSF47384">
    <property type="entry name" value="Homodimeric domain of signal transducing histidine kinase"/>
    <property type="match status" value="1"/>
</dbReference>
<dbReference type="InterPro" id="IPR005467">
    <property type="entry name" value="His_kinase_dom"/>
</dbReference>
<evidence type="ECO:0000256" key="1">
    <source>
        <dbReference type="ARBA" id="ARBA00000085"/>
    </source>
</evidence>
<comment type="catalytic activity">
    <reaction evidence="1">
        <text>ATP + protein L-histidine = ADP + protein N-phospho-L-histidine.</text>
        <dbReference type="EC" id="2.7.13.3"/>
    </reaction>
</comment>
<keyword evidence="6 8" id="KW-0812">Transmembrane</keyword>
<dbReference type="SMART" id="SM00388">
    <property type="entry name" value="HisKA"/>
    <property type="match status" value="1"/>
</dbReference>
<evidence type="ECO:0000256" key="6">
    <source>
        <dbReference type="ARBA" id="ARBA00022692"/>
    </source>
</evidence>
<dbReference type="Gene3D" id="1.10.287.130">
    <property type="match status" value="1"/>
</dbReference>
<dbReference type="CDD" id="cd00082">
    <property type="entry name" value="HisKA"/>
    <property type="match status" value="1"/>
</dbReference>
<dbReference type="HOGENOM" id="CLU_000445_114_77_4"/>